<keyword evidence="12" id="KW-0325">Glycoprotein</keyword>
<proteinExistence type="inferred from homology"/>
<dbReference type="PANTHER" id="PTHR31517:SF51">
    <property type="entry name" value="PEROXIDASE 55"/>
    <property type="match status" value="1"/>
</dbReference>
<evidence type="ECO:0000256" key="14">
    <source>
        <dbReference type="PIRSR" id="PIRSR600823-5"/>
    </source>
</evidence>
<sequence length="217" mass="23630">MSSNCYGLQGCDGSVLLDPIPGILSERDHPANKGSLRGRASRWSCLSLQRHPRKSTPSLLQRQTTPGQFCQKGLSLDEMVTLSGAHSIGVSHCSSFSNRLYPVVDPSRDPIYAAFLITACPPPSNTTSAPDPTVPLDVQTPNRLDNRYYTDIKNHRVVLTTDQTLLSSSSRAKLVAYNAKYGSVWAAKFAAAMQHMGTIDVLTGPRGEIRKSCRVVN</sequence>
<dbReference type="GO" id="GO:0020037">
    <property type="term" value="F:heme binding"/>
    <property type="evidence" value="ECO:0007669"/>
    <property type="project" value="InterPro"/>
</dbReference>
<dbReference type="PRINTS" id="PR00461">
    <property type="entry name" value="PLPEROXIDASE"/>
</dbReference>
<evidence type="ECO:0000259" key="15">
    <source>
        <dbReference type="PROSITE" id="PS50873"/>
    </source>
</evidence>
<feature type="binding site" evidence="13">
    <location>
        <position position="140"/>
    </location>
    <ligand>
        <name>Ca(2+)</name>
        <dbReference type="ChEBI" id="CHEBI:29108"/>
        <label>2</label>
    </ligand>
</feature>
<evidence type="ECO:0000313" key="16">
    <source>
        <dbReference type="EMBL" id="KAK3000370.1"/>
    </source>
</evidence>
<name>A0AA88V2C0_9ASTE</name>
<feature type="binding site" evidence="13">
    <location>
        <position position="145"/>
    </location>
    <ligand>
        <name>Ca(2+)</name>
        <dbReference type="ChEBI" id="CHEBI:29108"/>
        <label>2</label>
    </ligand>
</feature>
<comment type="catalytic activity">
    <reaction evidence="1">
        <text>2 a phenolic donor + H2O2 = 2 a phenolic radical donor + 2 H2O</text>
        <dbReference type="Rhea" id="RHEA:56136"/>
        <dbReference type="ChEBI" id="CHEBI:15377"/>
        <dbReference type="ChEBI" id="CHEBI:16240"/>
        <dbReference type="ChEBI" id="CHEBI:139520"/>
        <dbReference type="ChEBI" id="CHEBI:139521"/>
        <dbReference type="EC" id="1.11.1.7"/>
    </reaction>
</comment>
<dbReference type="EMBL" id="JAVXUP010003022">
    <property type="protein sequence ID" value="KAK3000370.1"/>
    <property type="molecule type" value="Genomic_DNA"/>
</dbReference>
<dbReference type="InterPro" id="IPR019793">
    <property type="entry name" value="Peroxidases_heam-ligand_BS"/>
</dbReference>
<comment type="cofactor">
    <cofactor evidence="13">
        <name>Ca(2+)</name>
        <dbReference type="ChEBI" id="CHEBI:29108"/>
    </cofactor>
    <text evidence="13">Binds 2 calcium ions per subunit.</text>
</comment>
<keyword evidence="9" id="KW-0560">Oxidoreductase</keyword>
<dbReference type="GO" id="GO:0046872">
    <property type="term" value="F:metal ion binding"/>
    <property type="evidence" value="ECO:0007669"/>
    <property type="project" value="UniProtKB-KW"/>
</dbReference>
<comment type="function">
    <text evidence="2">Removal of H(2)O(2), oxidation of toxic reductants, biosynthesis and degradation of lignin, suberization, auxin catabolism, response to environmental stresses such as wounding, pathogen attack and oxidative stress. These functions might be dependent on each isozyme/isoform in each plant tissue.</text>
</comment>
<evidence type="ECO:0000256" key="13">
    <source>
        <dbReference type="PIRSR" id="PIRSR600823-3"/>
    </source>
</evidence>
<dbReference type="PANTHER" id="PTHR31517">
    <property type="match status" value="1"/>
</dbReference>
<dbReference type="GO" id="GO:0006979">
    <property type="term" value="P:response to oxidative stress"/>
    <property type="evidence" value="ECO:0007669"/>
    <property type="project" value="InterPro"/>
</dbReference>
<evidence type="ECO:0000256" key="4">
    <source>
        <dbReference type="ARBA" id="ARBA00012313"/>
    </source>
</evidence>
<dbReference type="Gene3D" id="1.10.420.10">
    <property type="entry name" value="Peroxidase, domain 2"/>
    <property type="match status" value="1"/>
</dbReference>
<gene>
    <name evidence="16" type="ORF">RJ639_020411</name>
</gene>
<accession>A0AA88V2C0</accession>
<feature type="binding site" evidence="13">
    <location>
        <position position="137"/>
    </location>
    <ligand>
        <name>Ca(2+)</name>
        <dbReference type="ChEBI" id="CHEBI:29108"/>
        <label>2</label>
    </ligand>
</feature>
<comment type="cofactor">
    <cofactor evidence="13">
        <name>heme b</name>
        <dbReference type="ChEBI" id="CHEBI:60344"/>
    </cofactor>
    <text evidence="13">Binds 1 heme b (iron(II)-protoporphyrin IX) group per subunit.</text>
</comment>
<evidence type="ECO:0000256" key="7">
    <source>
        <dbReference type="ARBA" id="ARBA00022723"/>
    </source>
</evidence>
<organism evidence="16 17">
    <name type="scientific">Escallonia herrerae</name>
    <dbReference type="NCBI Taxonomy" id="1293975"/>
    <lineage>
        <taxon>Eukaryota</taxon>
        <taxon>Viridiplantae</taxon>
        <taxon>Streptophyta</taxon>
        <taxon>Embryophyta</taxon>
        <taxon>Tracheophyta</taxon>
        <taxon>Spermatophyta</taxon>
        <taxon>Magnoliopsida</taxon>
        <taxon>eudicotyledons</taxon>
        <taxon>Gunneridae</taxon>
        <taxon>Pentapetalae</taxon>
        <taxon>asterids</taxon>
        <taxon>campanulids</taxon>
        <taxon>Escalloniales</taxon>
        <taxon>Escalloniaceae</taxon>
        <taxon>Escallonia</taxon>
    </lineage>
</organism>
<dbReference type="Proteomes" id="UP001188597">
    <property type="component" value="Unassembled WGS sequence"/>
</dbReference>
<keyword evidence="7 13" id="KW-0479">Metal-binding</keyword>
<feature type="disulfide bond" evidence="14">
    <location>
        <begin position="93"/>
        <end position="120"/>
    </location>
</feature>
<keyword evidence="6" id="KW-0349">Heme</keyword>
<dbReference type="GO" id="GO:0140825">
    <property type="term" value="F:lactoperoxidase activity"/>
    <property type="evidence" value="ECO:0007669"/>
    <property type="project" value="UniProtKB-EC"/>
</dbReference>
<keyword evidence="11 14" id="KW-1015">Disulfide bond</keyword>
<dbReference type="EC" id="1.11.1.7" evidence="4"/>
<dbReference type="PROSITE" id="PS00435">
    <property type="entry name" value="PEROXIDASE_1"/>
    <property type="match status" value="1"/>
</dbReference>
<evidence type="ECO:0000256" key="5">
    <source>
        <dbReference type="ARBA" id="ARBA00022559"/>
    </source>
</evidence>
<protein>
    <recommendedName>
        <fullName evidence="4">peroxidase</fullName>
        <ecNumber evidence="4">1.11.1.7</ecNumber>
    </recommendedName>
</protein>
<dbReference type="Pfam" id="PF00141">
    <property type="entry name" value="peroxidase"/>
    <property type="match status" value="1"/>
</dbReference>
<keyword evidence="17" id="KW-1185">Reference proteome</keyword>
<evidence type="ECO:0000256" key="10">
    <source>
        <dbReference type="ARBA" id="ARBA00023004"/>
    </source>
</evidence>
<keyword evidence="8 13" id="KW-0106">Calcium</keyword>
<evidence type="ECO:0000256" key="8">
    <source>
        <dbReference type="ARBA" id="ARBA00022837"/>
    </source>
</evidence>
<dbReference type="InterPro" id="IPR000823">
    <property type="entry name" value="Peroxidase_pln"/>
</dbReference>
<keyword evidence="10 13" id="KW-0408">Iron</keyword>
<dbReference type="InterPro" id="IPR010255">
    <property type="entry name" value="Haem_peroxidase_sf"/>
</dbReference>
<evidence type="ECO:0000256" key="12">
    <source>
        <dbReference type="ARBA" id="ARBA00023180"/>
    </source>
</evidence>
<dbReference type="PRINTS" id="PR00458">
    <property type="entry name" value="PEROXIDASE"/>
</dbReference>
<comment type="similarity">
    <text evidence="3">Belongs to the peroxidase family. Ascorbate peroxidase subfamily.</text>
</comment>
<comment type="caution">
    <text evidence="16">The sequence shown here is derived from an EMBL/GenBank/DDBJ whole genome shotgun (WGS) entry which is preliminary data.</text>
</comment>
<dbReference type="FunFam" id="1.10.420.10:FF:000006">
    <property type="entry name" value="Peroxidase"/>
    <property type="match status" value="1"/>
</dbReference>
<evidence type="ECO:0000256" key="6">
    <source>
        <dbReference type="ARBA" id="ARBA00022617"/>
    </source>
</evidence>
<evidence type="ECO:0000256" key="9">
    <source>
        <dbReference type="ARBA" id="ARBA00023002"/>
    </source>
</evidence>
<evidence type="ECO:0000256" key="1">
    <source>
        <dbReference type="ARBA" id="ARBA00000189"/>
    </source>
</evidence>
<dbReference type="PROSITE" id="PS50873">
    <property type="entry name" value="PEROXIDASE_4"/>
    <property type="match status" value="1"/>
</dbReference>
<dbReference type="InterPro" id="IPR002016">
    <property type="entry name" value="Haem_peroxidase"/>
</dbReference>
<keyword evidence="5" id="KW-0575">Peroxidase</keyword>
<dbReference type="SUPFAM" id="SSF48113">
    <property type="entry name" value="Heme-dependent peroxidases"/>
    <property type="match status" value="1"/>
</dbReference>
<evidence type="ECO:0000256" key="3">
    <source>
        <dbReference type="ARBA" id="ARBA00006873"/>
    </source>
</evidence>
<evidence type="ECO:0000256" key="11">
    <source>
        <dbReference type="ARBA" id="ARBA00023157"/>
    </source>
</evidence>
<feature type="binding site" description="axial binding residue" evidence="13">
    <location>
        <position position="86"/>
    </location>
    <ligand>
        <name>heme b</name>
        <dbReference type="ChEBI" id="CHEBI:60344"/>
    </ligand>
    <ligandPart>
        <name>Fe</name>
        <dbReference type="ChEBI" id="CHEBI:18248"/>
    </ligandPart>
</feature>
<evidence type="ECO:0000256" key="2">
    <source>
        <dbReference type="ARBA" id="ARBA00002322"/>
    </source>
</evidence>
<evidence type="ECO:0000313" key="17">
    <source>
        <dbReference type="Proteomes" id="UP001188597"/>
    </source>
</evidence>
<dbReference type="Gene3D" id="1.10.520.10">
    <property type="match status" value="1"/>
</dbReference>
<feature type="domain" description="Plant heme peroxidase family profile" evidence="15">
    <location>
        <begin position="1"/>
        <end position="217"/>
    </location>
</feature>
<dbReference type="AlphaFoldDB" id="A0AA88V2C0"/>
<reference evidence="16" key="1">
    <citation type="submission" date="2022-12" db="EMBL/GenBank/DDBJ databases">
        <title>Draft genome assemblies for two species of Escallonia (Escalloniales).</title>
        <authorList>
            <person name="Chanderbali A."/>
            <person name="Dervinis C."/>
            <person name="Anghel I."/>
            <person name="Soltis D."/>
            <person name="Soltis P."/>
            <person name="Zapata F."/>
        </authorList>
    </citation>
    <scope>NUCLEOTIDE SEQUENCE</scope>
    <source>
        <strain evidence="16">UCBG64.0493</strain>
        <tissue evidence="16">Leaf</tissue>
    </source>
</reference>